<dbReference type="Gene3D" id="1.10.10.10">
    <property type="entry name" value="Winged helix-like DNA-binding domain superfamily/Winged helix DNA-binding domain"/>
    <property type="match status" value="1"/>
</dbReference>
<dbReference type="FunFam" id="3.40.50.300:FF:001091">
    <property type="entry name" value="Probable disease resistance protein At1g61300"/>
    <property type="match status" value="1"/>
</dbReference>
<dbReference type="FunFam" id="1.10.10.10:FF:000322">
    <property type="entry name" value="Probable disease resistance protein At1g63360"/>
    <property type="match status" value="1"/>
</dbReference>
<protein>
    <submittedName>
        <fullName evidence="11">Late blight resistance proteinR1A-10</fullName>
    </submittedName>
</protein>
<dbReference type="GO" id="GO:0043531">
    <property type="term" value="F:ADP binding"/>
    <property type="evidence" value="ECO:0007669"/>
    <property type="project" value="InterPro"/>
</dbReference>
<comment type="similarity">
    <text evidence="1">Belongs to the disease resistance NB-LRR family.</text>
</comment>
<dbReference type="GO" id="GO:0098542">
    <property type="term" value="P:defense response to other organism"/>
    <property type="evidence" value="ECO:0007669"/>
    <property type="project" value="TreeGrafter"/>
</dbReference>
<keyword evidence="6" id="KW-0067">ATP-binding</keyword>
<dbReference type="Gene3D" id="1.10.8.430">
    <property type="entry name" value="Helical domain of apoptotic protease-activating factors"/>
    <property type="match status" value="1"/>
</dbReference>
<dbReference type="InterPro" id="IPR032675">
    <property type="entry name" value="LRR_dom_sf"/>
</dbReference>
<evidence type="ECO:0000256" key="5">
    <source>
        <dbReference type="ARBA" id="ARBA00022821"/>
    </source>
</evidence>
<proteinExistence type="inferred from homology"/>
<keyword evidence="4" id="KW-0547">Nucleotide-binding</keyword>
<name>A0AAW2NF82_9LAMI</name>
<evidence type="ECO:0000259" key="7">
    <source>
        <dbReference type="Pfam" id="PF00931"/>
    </source>
</evidence>
<dbReference type="AlphaFoldDB" id="A0AAW2NF82"/>
<dbReference type="InterPro" id="IPR044974">
    <property type="entry name" value="Disease_R_plants"/>
</dbReference>
<dbReference type="InterPro" id="IPR042197">
    <property type="entry name" value="Apaf_helical"/>
</dbReference>
<reference evidence="11" key="2">
    <citation type="journal article" date="2024" name="Plant">
        <title>Genomic evolution and insights into agronomic trait innovations of Sesamum species.</title>
        <authorList>
            <person name="Miao H."/>
            <person name="Wang L."/>
            <person name="Qu L."/>
            <person name="Liu H."/>
            <person name="Sun Y."/>
            <person name="Le M."/>
            <person name="Wang Q."/>
            <person name="Wei S."/>
            <person name="Zheng Y."/>
            <person name="Lin W."/>
            <person name="Duan Y."/>
            <person name="Cao H."/>
            <person name="Xiong S."/>
            <person name="Wang X."/>
            <person name="Wei L."/>
            <person name="Li C."/>
            <person name="Ma Q."/>
            <person name="Ju M."/>
            <person name="Zhao R."/>
            <person name="Li G."/>
            <person name="Mu C."/>
            <person name="Tian Q."/>
            <person name="Mei H."/>
            <person name="Zhang T."/>
            <person name="Gao T."/>
            <person name="Zhang H."/>
        </authorList>
    </citation>
    <scope>NUCLEOTIDE SEQUENCE</scope>
    <source>
        <strain evidence="11">KEN8</strain>
    </source>
</reference>
<gene>
    <name evidence="11" type="ORF">Scaly_1818500</name>
</gene>
<evidence type="ECO:0000313" key="11">
    <source>
        <dbReference type="EMBL" id="KAL0341559.1"/>
    </source>
</evidence>
<reference evidence="11" key="1">
    <citation type="submission" date="2020-06" db="EMBL/GenBank/DDBJ databases">
        <authorList>
            <person name="Li T."/>
            <person name="Hu X."/>
            <person name="Zhang T."/>
            <person name="Song X."/>
            <person name="Zhang H."/>
            <person name="Dai N."/>
            <person name="Sheng W."/>
            <person name="Hou X."/>
            <person name="Wei L."/>
        </authorList>
    </citation>
    <scope>NUCLEOTIDE SEQUENCE</scope>
    <source>
        <strain evidence="11">KEN8</strain>
        <tissue evidence="11">Leaf</tissue>
    </source>
</reference>
<keyword evidence="5" id="KW-0611">Plant defense</keyword>
<feature type="domain" description="Disease resistance R13L4/SHOC-2-like LRR" evidence="10">
    <location>
        <begin position="508"/>
        <end position="830"/>
    </location>
</feature>
<feature type="domain" description="NB-ARC" evidence="7">
    <location>
        <begin position="155"/>
        <end position="285"/>
    </location>
</feature>
<dbReference type="InterPro" id="IPR002182">
    <property type="entry name" value="NB-ARC"/>
</dbReference>
<comment type="caution">
    <text evidence="11">The sequence shown here is derived from an EMBL/GenBank/DDBJ whole genome shotgun (WGS) entry which is preliminary data.</text>
</comment>
<keyword evidence="2" id="KW-0433">Leucine-rich repeat</keyword>
<dbReference type="Gene3D" id="3.80.10.10">
    <property type="entry name" value="Ribonuclease Inhibitor"/>
    <property type="match status" value="1"/>
</dbReference>
<dbReference type="PANTHER" id="PTHR23155">
    <property type="entry name" value="DISEASE RESISTANCE PROTEIN RP"/>
    <property type="match status" value="1"/>
</dbReference>
<dbReference type="SUPFAM" id="SSF52540">
    <property type="entry name" value="P-loop containing nucleoside triphosphate hydrolases"/>
    <property type="match status" value="1"/>
</dbReference>
<dbReference type="Pfam" id="PF00931">
    <property type="entry name" value="NB-ARC"/>
    <property type="match status" value="1"/>
</dbReference>
<feature type="domain" description="Disease resistance N-terminal" evidence="8">
    <location>
        <begin position="5"/>
        <end position="90"/>
    </location>
</feature>
<evidence type="ECO:0000256" key="1">
    <source>
        <dbReference type="ARBA" id="ARBA00008894"/>
    </source>
</evidence>
<dbReference type="InterPro" id="IPR038005">
    <property type="entry name" value="RX-like_CC"/>
</dbReference>
<keyword evidence="3" id="KW-0677">Repeat</keyword>
<dbReference type="InterPro" id="IPR041118">
    <property type="entry name" value="Rx_N"/>
</dbReference>
<sequence>MADAAVQFLLDNLQQLLIYHTHLIADAKNQVEKLESDLRVFNSFLKDSTKKRRKDESLRELVRQIRDVVYEAEDIVDAFVTQAAESKAKNYFLRAFQTPVKLHAIATQIEKVSATVKEIYGDKSRIDFATLNVRDGGPEESEAPIVRQENVVGYEDEAEKLIGYLTQETQHLDVVSIIGMPGLGKTTLAGKIFRDPAIQYEFPTRIWVYVSQEFTRKDIFLVILREFTRPDEEMYQKTDQELARLVASHLERGKFLIVMDDVWTSEDWDKLQIALPKSNKMGKVLAILVLKPECPPELEVLGKLIAEQCDRLPLAIVVIGGILLKKYSASDDMTLRKNAWTKVSKSVSTYLNEDPARRMENIIALSYDKLPYHLRACFLYLGMFPEDYEIPVWKLIRMWIAEGFIQEKSGISLEETAENYLEDLINRNLVRVDKRRPDGRVKTCRIHDMLRDFCRNEAGSGRENFLQEMKRSSSGFEPSINEVQKFRRLCIHSNILYFISSKPFGPRVRSFVCFSKEEVGLPSEHTSAIPAAFKLLRVLEVKPIKFTKIPSDMYQLIHLRYLTISFNLAVLPAAFSKLWNMQTLVVDTTSRTLEIKADIWKMIQLRHLKTNACTTLPKPGKSSKEGEKLRTLGTISPQSCTEEVFERARSLKKLGIRGRLALLIDGKNGSFDSLGKVENLEKLKLLNDVFPSPPSEGQLRGLPPPYKFPKKLKSLTLADTFLDWSNMSILGLMENLEVLKLKDKSFMGKCWEAADGGFRRLEVLHIGRTDLVFWIASAHHFPRLRRLELQNCEELKEVPIGLADIEHFQVLDLYRTKFAAASAKKIGEAKKKQEQNGKAGGFKLSIFPIEE</sequence>
<evidence type="ECO:0000256" key="6">
    <source>
        <dbReference type="ARBA" id="ARBA00022840"/>
    </source>
</evidence>
<dbReference type="Gene3D" id="3.40.50.300">
    <property type="entry name" value="P-loop containing nucleotide triphosphate hydrolases"/>
    <property type="match status" value="1"/>
</dbReference>
<feature type="domain" description="Disease resistance protein winged helix" evidence="9">
    <location>
        <begin position="383"/>
        <end position="453"/>
    </location>
</feature>
<dbReference type="InterPro" id="IPR055414">
    <property type="entry name" value="LRR_R13L4/SHOC2-like"/>
</dbReference>
<evidence type="ECO:0000259" key="9">
    <source>
        <dbReference type="Pfam" id="PF23559"/>
    </source>
</evidence>
<dbReference type="Gene3D" id="1.20.5.4130">
    <property type="match status" value="1"/>
</dbReference>
<dbReference type="CDD" id="cd14798">
    <property type="entry name" value="RX-CC_like"/>
    <property type="match status" value="1"/>
</dbReference>
<dbReference type="EMBL" id="JACGWM010000011">
    <property type="protein sequence ID" value="KAL0341559.1"/>
    <property type="molecule type" value="Genomic_DNA"/>
</dbReference>
<dbReference type="Pfam" id="PF18052">
    <property type="entry name" value="Rx_N"/>
    <property type="match status" value="1"/>
</dbReference>
<dbReference type="GO" id="GO:0005524">
    <property type="term" value="F:ATP binding"/>
    <property type="evidence" value="ECO:0007669"/>
    <property type="project" value="UniProtKB-KW"/>
</dbReference>
<evidence type="ECO:0000256" key="2">
    <source>
        <dbReference type="ARBA" id="ARBA00022614"/>
    </source>
</evidence>
<evidence type="ECO:0000256" key="4">
    <source>
        <dbReference type="ARBA" id="ARBA00022741"/>
    </source>
</evidence>
<dbReference type="GO" id="GO:0051607">
    <property type="term" value="P:defense response to virus"/>
    <property type="evidence" value="ECO:0007669"/>
    <property type="project" value="UniProtKB-ARBA"/>
</dbReference>
<dbReference type="PRINTS" id="PR00364">
    <property type="entry name" value="DISEASERSIST"/>
</dbReference>
<accession>A0AAW2NF82</accession>
<organism evidence="11">
    <name type="scientific">Sesamum calycinum</name>
    <dbReference type="NCBI Taxonomy" id="2727403"/>
    <lineage>
        <taxon>Eukaryota</taxon>
        <taxon>Viridiplantae</taxon>
        <taxon>Streptophyta</taxon>
        <taxon>Embryophyta</taxon>
        <taxon>Tracheophyta</taxon>
        <taxon>Spermatophyta</taxon>
        <taxon>Magnoliopsida</taxon>
        <taxon>eudicotyledons</taxon>
        <taxon>Gunneridae</taxon>
        <taxon>Pentapetalae</taxon>
        <taxon>asterids</taxon>
        <taxon>lamiids</taxon>
        <taxon>Lamiales</taxon>
        <taxon>Pedaliaceae</taxon>
        <taxon>Sesamum</taxon>
    </lineage>
</organism>
<dbReference type="PANTHER" id="PTHR23155:SF1193">
    <property type="entry name" value="DISEASE RESISTANCE PROTEIN RPP13-RELATED"/>
    <property type="match status" value="1"/>
</dbReference>
<dbReference type="InterPro" id="IPR058922">
    <property type="entry name" value="WHD_DRP"/>
</dbReference>
<dbReference type="Pfam" id="PF23559">
    <property type="entry name" value="WHD_DRP"/>
    <property type="match status" value="1"/>
</dbReference>
<dbReference type="InterPro" id="IPR027417">
    <property type="entry name" value="P-loop_NTPase"/>
</dbReference>
<dbReference type="SUPFAM" id="SSF52058">
    <property type="entry name" value="L domain-like"/>
    <property type="match status" value="1"/>
</dbReference>
<evidence type="ECO:0000259" key="10">
    <source>
        <dbReference type="Pfam" id="PF23598"/>
    </source>
</evidence>
<dbReference type="InterPro" id="IPR036388">
    <property type="entry name" value="WH-like_DNA-bd_sf"/>
</dbReference>
<evidence type="ECO:0000259" key="8">
    <source>
        <dbReference type="Pfam" id="PF18052"/>
    </source>
</evidence>
<dbReference type="Pfam" id="PF23598">
    <property type="entry name" value="LRR_14"/>
    <property type="match status" value="1"/>
</dbReference>
<evidence type="ECO:0000256" key="3">
    <source>
        <dbReference type="ARBA" id="ARBA00022737"/>
    </source>
</evidence>